<gene>
    <name evidence="2" type="ORF">IW245_002298</name>
</gene>
<feature type="region of interest" description="Disordered" evidence="1">
    <location>
        <begin position="31"/>
        <end position="54"/>
    </location>
</feature>
<evidence type="ECO:0000313" key="3">
    <source>
        <dbReference type="Proteomes" id="UP000622552"/>
    </source>
</evidence>
<keyword evidence="3" id="KW-1185">Reference proteome</keyword>
<organism evidence="2 3">
    <name type="scientific">Longispora fulva</name>
    <dbReference type="NCBI Taxonomy" id="619741"/>
    <lineage>
        <taxon>Bacteria</taxon>
        <taxon>Bacillati</taxon>
        <taxon>Actinomycetota</taxon>
        <taxon>Actinomycetes</taxon>
        <taxon>Micromonosporales</taxon>
        <taxon>Micromonosporaceae</taxon>
        <taxon>Longispora</taxon>
    </lineage>
</organism>
<sequence length="54" mass="5969">MDRRPHDDLLCAAYAHLAIETLIFARTRPDPAAAVDQAPRTGLDRHGRQRCASA</sequence>
<dbReference type="AlphaFoldDB" id="A0A8J7GCJ4"/>
<proteinExistence type="predicted"/>
<name>A0A8J7GCJ4_9ACTN</name>
<protein>
    <submittedName>
        <fullName evidence="2">Uncharacterized protein</fullName>
    </submittedName>
</protein>
<evidence type="ECO:0000256" key="1">
    <source>
        <dbReference type="SAM" id="MobiDB-lite"/>
    </source>
</evidence>
<reference evidence="2" key="1">
    <citation type="submission" date="2020-11" db="EMBL/GenBank/DDBJ databases">
        <title>Sequencing the genomes of 1000 actinobacteria strains.</title>
        <authorList>
            <person name="Klenk H.-P."/>
        </authorList>
    </citation>
    <scope>NUCLEOTIDE SEQUENCE</scope>
    <source>
        <strain evidence="2">DSM 45356</strain>
    </source>
</reference>
<dbReference type="EMBL" id="JADOUF010000001">
    <property type="protein sequence ID" value="MBG6136104.1"/>
    <property type="molecule type" value="Genomic_DNA"/>
</dbReference>
<evidence type="ECO:0000313" key="2">
    <source>
        <dbReference type="EMBL" id="MBG6136104.1"/>
    </source>
</evidence>
<dbReference type="RefSeq" id="WP_197003131.1">
    <property type="nucleotide sequence ID" value="NZ_BONS01000001.1"/>
</dbReference>
<dbReference type="Proteomes" id="UP000622552">
    <property type="component" value="Unassembled WGS sequence"/>
</dbReference>
<accession>A0A8J7GCJ4</accession>
<comment type="caution">
    <text evidence="2">The sequence shown here is derived from an EMBL/GenBank/DDBJ whole genome shotgun (WGS) entry which is preliminary data.</text>
</comment>